<feature type="transmembrane region" description="Helical" evidence="1">
    <location>
        <begin position="123"/>
        <end position="141"/>
    </location>
</feature>
<feature type="transmembrane region" description="Helical" evidence="1">
    <location>
        <begin position="161"/>
        <end position="180"/>
    </location>
</feature>
<dbReference type="Proteomes" id="UP000249557">
    <property type="component" value="Unassembled WGS sequence"/>
</dbReference>
<keyword evidence="1" id="KW-0812">Transmembrane</keyword>
<feature type="transmembrane region" description="Helical" evidence="1">
    <location>
        <begin position="68"/>
        <end position="87"/>
    </location>
</feature>
<keyword evidence="1" id="KW-0472">Membrane</keyword>
<name>A0A2W4ZJQ6_9BACT</name>
<proteinExistence type="predicted"/>
<evidence type="ECO:0000313" key="3">
    <source>
        <dbReference type="Proteomes" id="UP000249557"/>
    </source>
</evidence>
<dbReference type="AlphaFoldDB" id="A0A2W4ZJQ6"/>
<gene>
    <name evidence="2" type="ORF">DI626_11130</name>
</gene>
<comment type="caution">
    <text evidence="2">The sequence shown here is derived from an EMBL/GenBank/DDBJ whole genome shotgun (WGS) entry which is preliminary data.</text>
</comment>
<feature type="transmembrane region" description="Helical" evidence="1">
    <location>
        <begin position="34"/>
        <end position="56"/>
    </location>
</feature>
<accession>A0A2W4ZJQ6</accession>
<feature type="transmembrane region" description="Helical" evidence="1">
    <location>
        <begin position="93"/>
        <end position="111"/>
    </location>
</feature>
<sequence length="194" mass="20636">MANLPRISAAHVFLFAAIIIYALAGTPTPDQPGTIEIIIGALLLLSVLCGGIARIADVGLGSGLFLKSVQIFFLCGLIVPTVTAVYFANDHMLILRDLAAFCFLGLPLFLAGTFSNRVRESNILIGLCVFAGLSFCIRTLMPVFNVWAPAGELLYLSNSPLAMFAGIALVCAGWSQLLLLRIRNVFIAALCFGG</sequence>
<feature type="non-terminal residue" evidence="2">
    <location>
        <position position="194"/>
    </location>
</feature>
<organism evidence="2 3">
    <name type="scientific">Micavibrio aeruginosavorus</name>
    <dbReference type="NCBI Taxonomy" id="349221"/>
    <lineage>
        <taxon>Bacteria</taxon>
        <taxon>Pseudomonadati</taxon>
        <taxon>Bdellovibrionota</taxon>
        <taxon>Bdellovibrionia</taxon>
        <taxon>Bdellovibrionales</taxon>
        <taxon>Pseudobdellovibrionaceae</taxon>
        <taxon>Micavibrio</taxon>
    </lineage>
</organism>
<reference evidence="2 3" key="1">
    <citation type="submission" date="2017-08" db="EMBL/GenBank/DDBJ databases">
        <title>Infants hospitalized years apart are colonized by the same room-sourced microbial strains.</title>
        <authorList>
            <person name="Brooks B."/>
            <person name="Olm M.R."/>
            <person name="Firek B.A."/>
            <person name="Baker R."/>
            <person name="Thomas B.C."/>
            <person name="Morowitz M.J."/>
            <person name="Banfield J.F."/>
        </authorList>
    </citation>
    <scope>NUCLEOTIDE SEQUENCE [LARGE SCALE GENOMIC DNA]</scope>
    <source>
        <strain evidence="2">S2_018_000_R2_104</strain>
    </source>
</reference>
<protein>
    <submittedName>
        <fullName evidence="2">Uncharacterized protein</fullName>
    </submittedName>
</protein>
<evidence type="ECO:0000313" key="2">
    <source>
        <dbReference type="EMBL" id="PZO80892.1"/>
    </source>
</evidence>
<dbReference type="EMBL" id="QFNK01000321">
    <property type="protein sequence ID" value="PZO80892.1"/>
    <property type="molecule type" value="Genomic_DNA"/>
</dbReference>
<keyword evidence="1" id="KW-1133">Transmembrane helix</keyword>
<evidence type="ECO:0000256" key="1">
    <source>
        <dbReference type="SAM" id="Phobius"/>
    </source>
</evidence>